<dbReference type="SMART" id="SM00320">
    <property type="entry name" value="WD40"/>
    <property type="match status" value="6"/>
</dbReference>
<dbReference type="PANTHER" id="PTHR22805">
    <property type="entry name" value="WDR41-RELATED"/>
    <property type="match status" value="1"/>
</dbReference>
<feature type="repeat" description="WD" evidence="3">
    <location>
        <begin position="325"/>
        <end position="358"/>
    </location>
</feature>
<dbReference type="Ensembl" id="ENSCMIT00000003249.1">
    <property type="protein sequence ID" value="ENSCMIP00000003133.1"/>
    <property type="gene ID" value="ENSCMIG00000001693.1"/>
</dbReference>
<dbReference type="OMA" id="VCLWNAQ"/>
<evidence type="ECO:0000313" key="5">
    <source>
        <dbReference type="Proteomes" id="UP000314986"/>
    </source>
</evidence>
<reference evidence="5" key="1">
    <citation type="journal article" date="2006" name="Science">
        <title>Ancient noncoding elements conserved in the human genome.</title>
        <authorList>
            <person name="Venkatesh B."/>
            <person name="Kirkness E.F."/>
            <person name="Loh Y.H."/>
            <person name="Halpern A.L."/>
            <person name="Lee A.P."/>
            <person name="Johnson J."/>
            <person name="Dandona N."/>
            <person name="Viswanathan L.D."/>
            <person name="Tay A."/>
            <person name="Venter J.C."/>
            <person name="Strausberg R.L."/>
            <person name="Brenner S."/>
        </authorList>
    </citation>
    <scope>NUCLEOTIDE SEQUENCE [LARGE SCALE GENOMIC DNA]</scope>
</reference>
<dbReference type="InParanoid" id="A0A4W3GHV2"/>
<dbReference type="SUPFAM" id="SSF50978">
    <property type="entry name" value="WD40 repeat-like"/>
    <property type="match status" value="1"/>
</dbReference>
<dbReference type="PANTHER" id="PTHR22805:SF2">
    <property type="entry name" value="WD REPEAT-CONTAINING PROTEIN 41"/>
    <property type="match status" value="1"/>
</dbReference>
<dbReference type="PRINTS" id="PR00320">
    <property type="entry name" value="GPROTEINBRPT"/>
</dbReference>
<name>A0A4W3GHV2_CALMI</name>
<dbReference type="InterPro" id="IPR015943">
    <property type="entry name" value="WD40/YVTN_repeat-like_dom_sf"/>
</dbReference>
<protein>
    <submittedName>
        <fullName evidence="4">WD repeat domain 41</fullName>
    </submittedName>
</protein>
<accession>A0A4W3GHV2</accession>
<evidence type="ECO:0000256" key="1">
    <source>
        <dbReference type="ARBA" id="ARBA00022574"/>
    </source>
</evidence>
<dbReference type="InterPro" id="IPR036322">
    <property type="entry name" value="WD40_repeat_dom_sf"/>
</dbReference>
<evidence type="ECO:0000313" key="4">
    <source>
        <dbReference type="Ensembl" id="ENSCMIP00000003133.1"/>
    </source>
</evidence>
<dbReference type="Proteomes" id="UP000314986">
    <property type="component" value="Unassembled WGS sequence"/>
</dbReference>
<reference evidence="5" key="2">
    <citation type="journal article" date="2007" name="PLoS Biol.">
        <title>Survey sequencing and comparative analysis of the elephant shark (Callorhinchus milii) genome.</title>
        <authorList>
            <person name="Venkatesh B."/>
            <person name="Kirkness E.F."/>
            <person name="Loh Y.H."/>
            <person name="Halpern A.L."/>
            <person name="Lee A.P."/>
            <person name="Johnson J."/>
            <person name="Dandona N."/>
            <person name="Viswanathan L.D."/>
            <person name="Tay A."/>
            <person name="Venter J.C."/>
            <person name="Strausberg R.L."/>
            <person name="Brenner S."/>
        </authorList>
    </citation>
    <scope>NUCLEOTIDE SEQUENCE [LARGE SCALE GENOMIC DNA]</scope>
</reference>
<dbReference type="PROSITE" id="PS50294">
    <property type="entry name" value="WD_REPEATS_REGION"/>
    <property type="match status" value="1"/>
</dbReference>
<dbReference type="GeneTree" id="ENSGT00390000017026"/>
<dbReference type="GO" id="GO:0005765">
    <property type="term" value="C:lysosomal membrane"/>
    <property type="evidence" value="ECO:0007669"/>
    <property type="project" value="TreeGrafter"/>
</dbReference>
<feature type="repeat" description="WD" evidence="3">
    <location>
        <begin position="42"/>
        <end position="82"/>
    </location>
</feature>
<dbReference type="PROSITE" id="PS50082">
    <property type="entry name" value="WD_REPEATS_2"/>
    <property type="match status" value="3"/>
</dbReference>
<gene>
    <name evidence="4" type="primary">wdr41</name>
</gene>
<reference evidence="4" key="5">
    <citation type="submission" date="2025-09" db="UniProtKB">
        <authorList>
            <consortium name="Ensembl"/>
        </authorList>
    </citation>
    <scope>IDENTIFICATION</scope>
</reference>
<dbReference type="InterPro" id="IPR040102">
    <property type="entry name" value="WDR41"/>
</dbReference>
<keyword evidence="1 3" id="KW-0853">WD repeat</keyword>
<feature type="repeat" description="WD" evidence="3">
    <location>
        <begin position="83"/>
        <end position="131"/>
    </location>
</feature>
<keyword evidence="2" id="KW-0677">Repeat</keyword>
<organism evidence="4 5">
    <name type="scientific">Callorhinchus milii</name>
    <name type="common">Ghost shark</name>
    <dbReference type="NCBI Taxonomy" id="7868"/>
    <lineage>
        <taxon>Eukaryota</taxon>
        <taxon>Metazoa</taxon>
        <taxon>Chordata</taxon>
        <taxon>Craniata</taxon>
        <taxon>Vertebrata</taxon>
        <taxon>Chondrichthyes</taxon>
        <taxon>Holocephali</taxon>
        <taxon>Chimaeriformes</taxon>
        <taxon>Callorhinchidae</taxon>
        <taxon>Callorhinchus</taxon>
    </lineage>
</organism>
<sequence>MLRYILYLCYLFNSSMYYEYKSLVLCIGDEQPQNPYTELQVLKGHSDIVRFVAWIDDFRFVSAGDDGVVFVWNVQNGERLHELRGHSRPITAIAVFPLMYSSQPESHLLLTASSDKNIIMWDLDSGSQFHLLMEIPSSVKCLMIIERLDIWLSGGNEVCIWNKDAELLHKTMCFKDAGIIHSMIELPKNGIAAAVRKELVIFKLVAPSQESETWEIIEMRRLSNHEDDIRALIKVNDRTFASGSHVGELIIWDALEWTVQATESQFWNTAPQRDKQAEIKISKSPNQHEICINHLISDKENIFAAIGTGIYVYNLQTRTVIAYQQMAHDSRVLHIAKLANNQLVSCSEDGSVRLWELQELPPAEPVTSGLFSMLGIGRTNKQQSQMAKHKLECSVLKTLELIGDLIGHSGAVRMFLYFEDHGMVTCSTDHLIILWKDGERESRLRSKKLLQILEQDEQYEP</sequence>
<evidence type="ECO:0000256" key="2">
    <source>
        <dbReference type="ARBA" id="ARBA00022737"/>
    </source>
</evidence>
<dbReference type="InterPro" id="IPR001680">
    <property type="entry name" value="WD40_rpt"/>
</dbReference>
<reference evidence="5" key="3">
    <citation type="journal article" date="2014" name="Nature">
        <title>Elephant shark genome provides unique insights into gnathostome evolution.</title>
        <authorList>
            <consortium name="International Elephant Shark Genome Sequencing Consortium"/>
            <person name="Venkatesh B."/>
            <person name="Lee A.P."/>
            <person name="Ravi V."/>
            <person name="Maurya A.K."/>
            <person name="Lian M.M."/>
            <person name="Swann J.B."/>
            <person name="Ohta Y."/>
            <person name="Flajnik M.F."/>
            <person name="Sutoh Y."/>
            <person name="Kasahara M."/>
            <person name="Hoon S."/>
            <person name="Gangu V."/>
            <person name="Roy S.W."/>
            <person name="Irimia M."/>
            <person name="Korzh V."/>
            <person name="Kondrychyn I."/>
            <person name="Lim Z.W."/>
            <person name="Tay B.H."/>
            <person name="Tohari S."/>
            <person name="Kong K.W."/>
            <person name="Ho S."/>
            <person name="Lorente-Galdos B."/>
            <person name="Quilez J."/>
            <person name="Marques-Bonet T."/>
            <person name="Raney B.J."/>
            <person name="Ingham P.W."/>
            <person name="Tay A."/>
            <person name="Hillier L.W."/>
            <person name="Minx P."/>
            <person name="Boehm T."/>
            <person name="Wilson R.K."/>
            <person name="Brenner S."/>
            <person name="Warren W.C."/>
        </authorList>
    </citation>
    <scope>NUCLEOTIDE SEQUENCE [LARGE SCALE GENOMIC DNA]</scope>
</reference>
<dbReference type="InterPro" id="IPR019775">
    <property type="entry name" value="WD40_repeat_CS"/>
</dbReference>
<evidence type="ECO:0000256" key="3">
    <source>
        <dbReference type="PROSITE-ProRule" id="PRU00221"/>
    </source>
</evidence>
<dbReference type="GO" id="GO:0010506">
    <property type="term" value="P:regulation of autophagy"/>
    <property type="evidence" value="ECO:0007669"/>
    <property type="project" value="InterPro"/>
</dbReference>
<dbReference type="InterPro" id="IPR020472">
    <property type="entry name" value="WD40_PAC1"/>
</dbReference>
<dbReference type="Pfam" id="PF25178">
    <property type="entry name" value="Beta-prop_WDR41"/>
    <property type="match status" value="1"/>
</dbReference>
<proteinExistence type="predicted"/>
<dbReference type="Gene3D" id="2.130.10.10">
    <property type="entry name" value="YVTN repeat-like/Quinoprotein amine dehydrogenase"/>
    <property type="match status" value="2"/>
</dbReference>
<keyword evidence="5" id="KW-1185">Reference proteome</keyword>
<reference evidence="4" key="4">
    <citation type="submission" date="2025-08" db="UniProtKB">
        <authorList>
            <consortium name="Ensembl"/>
        </authorList>
    </citation>
    <scope>IDENTIFICATION</scope>
</reference>
<dbReference type="AlphaFoldDB" id="A0A4W3GHV2"/>
<dbReference type="PROSITE" id="PS00678">
    <property type="entry name" value="WD_REPEATS_1"/>
    <property type="match status" value="2"/>
</dbReference>
<dbReference type="STRING" id="7868.ENSCMIP00000003133"/>